<proteinExistence type="predicted"/>
<dbReference type="Proteomes" id="UP001341840">
    <property type="component" value="Unassembled WGS sequence"/>
</dbReference>
<gene>
    <name evidence="2" type="ORF">PIB30_086879</name>
</gene>
<accession>A0ABU6QU20</accession>
<evidence type="ECO:0000313" key="3">
    <source>
        <dbReference type="Proteomes" id="UP001341840"/>
    </source>
</evidence>
<name>A0ABU6QU20_9FABA</name>
<protein>
    <submittedName>
        <fullName evidence="2">Uncharacterized protein</fullName>
    </submittedName>
</protein>
<evidence type="ECO:0000313" key="2">
    <source>
        <dbReference type="EMBL" id="MED6115093.1"/>
    </source>
</evidence>
<sequence length="220" mass="24692">MEFINLPALVVHLIVQDVGLSYVVLSSSHVEVGVVVSSIPAAVDCLLPVMLLTVPMYKMYLQGFGTPSITKCSNLVELRMTYLRGELISSLYTRVARLLGLTPAQYKESVQFPEQNPIFLSRIKHIGVQYYFVLEVVEEVANKLLDNGNCYGVEVGDELWLGQLRDELMSSFREEGVLGQERYSSASTRMRGVYFNSSRNGRGVDLQGHSDAQVRKREHL</sequence>
<organism evidence="2 3">
    <name type="scientific">Stylosanthes scabra</name>
    <dbReference type="NCBI Taxonomy" id="79078"/>
    <lineage>
        <taxon>Eukaryota</taxon>
        <taxon>Viridiplantae</taxon>
        <taxon>Streptophyta</taxon>
        <taxon>Embryophyta</taxon>
        <taxon>Tracheophyta</taxon>
        <taxon>Spermatophyta</taxon>
        <taxon>Magnoliopsida</taxon>
        <taxon>eudicotyledons</taxon>
        <taxon>Gunneridae</taxon>
        <taxon>Pentapetalae</taxon>
        <taxon>rosids</taxon>
        <taxon>fabids</taxon>
        <taxon>Fabales</taxon>
        <taxon>Fabaceae</taxon>
        <taxon>Papilionoideae</taxon>
        <taxon>50 kb inversion clade</taxon>
        <taxon>dalbergioids sensu lato</taxon>
        <taxon>Dalbergieae</taxon>
        <taxon>Pterocarpus clade</taxon>
        <taxon>Stylosanthes</taxon>
    </lineage>
</organism>
<keyword evidence="3" id="KW-1185">Reference proteome</keyword>
<reference evidence="2 3" key="1">
    <citation type="journal article" date="2023" name="Plants (Basel)">
        <title>Bridging the Gap: Combining Genomics and Transcriptomics Approaches to Understand Stylosanthes scabra, an Orphan Legume from the Brazilian Caatinga.</title>
        <authorList>
            <person name="Ferreira-Neto J.R.C."/>
            <person name="da Silva M.D."/>
            <person name="Binneck E."/>
            <person name="de Melo N.F."/>
            <person name="da Silva R.H."/>
            <person name="de Melo A.L.T.M."/>
            <person name="Pandolfi V."/>
            <person name="Bustamante F.O."/>
            <person name="Brasileiro-Vidal A.C."/>
            <person name="Benko-Iseppon A.M."/>
        </authorList>
    </citation>
    <scope>NUCLEOTIDE SEQUENCE [LARGE SCALE GENOMIC DNA]</scope>
    <source>
        <tissue evidence="2">Leaves</tissue>
    </source>
</reference>
<comment type="caution">
    <text evidence="2">The sequence shown here is derived from an EMBL/GenBank/DDBJ whole genome shotgun (WGS) entry which is preliminary data.</text>
</comment>
<dbReference type="EMBL" id="JASCZI010001507">
    <property type="protein sequence ID" value="MED6115093.1"/>
    <property type="molecule type" value="Genomic_DNA"/>
</dbReference>
<evidence type="ECO:0000256" key="1">
    <source>
        <dbReference type="SAM" id="MobiDB-lite"/>
    </source>
</evidence>
<feature type="region of interest" description="Disordered" evidence="1">
    <location>
        <begin position="201"/>
        <end position="220"/>
    </location>
</feature>